<comment type="similarity">
    <text evidence="9">Belongs to the SUA5 family. TsaC subfamily.</text>
</comment>
<comment type="catalytic activity">
    <reaction evidence="8 9">
        <text>L-threonine + hydrogencarbonate + ATP = L-threonylcarbamoyladenylate + diphosphate + H2O</text>
        <dbReference type="Rhea" id="RHEA:36407"/>
        <dbReference type="ChEBI" id="CHEBI:15377"/>
        <dbReference type="ChEBI" id="CHEBI:17544"/>
        <dbReference type="ChEBI" id="CHEBI:30616"/>
        <dbReference type="ChEBI" id="CHEBI:33019"/>
        <dbReference type="ChEBI" id="CHEBI:57926"/>
        <dbReference type="ChEBI" id="CHEBI:73682"/>
        <dbReference type="EC" id="2.7.7.87"/>
    </reaction>
</comment>
<evidence type="ECO:0000256" key="7">
    <source>
        <dbReference type="ARBA" id="ARBA00022840"/>
    </source>
</evidence>
<evidence type="ECO:0000256" key="8">
    <source>
        <dbReference type="ARBA" id="ARBA00048366"/>
    </source>
</evidence>
<keyword evidence="4 9" id="KW-0819">tRNA processing</keyword>
<organism evidence="11 12">
    <name type="scientific">Methylobacillus rhizosphaerae</name>
    <dbReference type="NCBI Taxonomy" id="551994"/>
    <lineage>
        <taxon>Bacteria</taxon>
        <taxon>Pseudomonadati</taxon>
        <taxon>Pseudomonadota</taxon>
        <taxon>Betaproteobacteria</taxon>
        <taxon>Nitrosomonadales</taxon>
        <taxon>Methylophilaceae</taxon>
        <taxon>Methylobacillus</taxon>
    </lineage>
</organism>
<dbReference type="GO" id="GO:0000049">
    <property type="term" value="F:tRNA binding"/>
    <property type="evidence" value="ECO:0007669"/>
    <property type="project" value="TreeGrafter"/>
</dbReference>
<dbReference type="GO" id="GO:0005524">
    <property type="term" value="F:ATP binding"/>
    <property type="evidence" value="ECO:0007669"/>
    <property type="project" value="UniProtKB-UniRule"/>
</dbReference>
<proteinExistence type="inferred from homology"/>
<comment type="function">
    <text evidence="9">Required for the formation of a threonylcarbamoyl group on adenosine at position 37 (t(6)A37) in tRNAs that read codons beginning with adenine. Catalyzes the conversion of L-threonine, HCO(3)(-)/CO(2) and ATP to give threonylcarbamoyl-AMP (TC-AMP) as the acyladenylate intermediate, with the release of diphosphate.</text>
</comment>
<evidence type="ECO:0000256" key="5">
    <source>
        <dbReference type="ARBA" id="ARBA00022695"/>
    </source>
</evidence>
<dbReference type="FunFam" id="3.90.870.10:FF:000004">
    <property type="entry name" value="Threonylcarbamoyl-AMP synthase"/>
    <property type="match status" value="1"/>
</dbReference>
<feature type="domain" description="YrdC-like" evidence="10">
    <location>
        <begin position="1"/>
        <end position="180"/>
    </location>
</feature>
<dbReference type="Gene3D" id="3.90.870.10">
    <property type="entry name" value="DHBP synthase"/>
    <property type="match status" value="1"/>
</dbReference>
<dbReference type="RefSeq" id="WP_089375771.1">
    <property type="nucleotide sequence ID" value="NZ_FZOA01000006.1"/>
</dbReference>
<evidence type="ECO:0000259" key="10">
    <source>
        <dbReference type="PROSITE" id="PS51163"/>
    </source>
</evidence>
<protein>
    <recommendedName>
        <fullName evidence="9">Threonylcarbamoyl-AMP synthase</fullName>
        <shortName evidence="9">TC-AMP synthase</shortName>
        <ecNumber evidence="9">2.7.7.87</ecNumber>
    </recommendedName>
    <alternativeName>
        <fullName evidence="9">L-threonylcarbamoyladenylate synthase</fullName>
    </alternativeName>
    <alternativeName>
        <fullName evidence="9">t(6)A37 threonylcarbamoyladenosine biosynthesis protein TsaC</fullName>
    </alternativeName>
    <alternativeName>
        <fullName evidence="9">tRNA threonylcarbamoyladenosine biosynthesis protein TsaC</fullName>
    </alternativeName>
</protein>
<dbReference type="Proteomes" id="UP000198305">
    <property type="component" value="Unassembled WGS sequence"/>
</dbReference>
<sequence length="180" mass="19697">MQARALQAFLRSGGVIAYPTESCFGLGCDPTNPHALRRLLRIKGRPQRKGLIVIAHRFSQLKPLIAPVTAEQKQRLFERWPGPHTWLVPASSRCPALLRGKHTSLAVRVTANPFAASLCRNAGMALVSTSANHNGRVPAKTTRECHRLFGNRVRVLPGMTGGATKPSTIQDLRTGKILRP</sequence>
<comment type="subcellular location">
    <subcellularLocation>
        <location evidence="1 9">Cytoplasm</location>
    </subcellularLocation>
</comment>
<evidence type="ECO:0000313" key="12">
    <source>
        <dbReference type="Proteomes" id="UP000198305"/>
    </source>
</evidence>
<keyword evidence="12" id="KW-1185">Reference proteome</keyword>
<evidence type="ECO:0000256" key="2">
    <source>
        <dbReference type="ARBA" id="ARBA00022490"/>
    </source>
</evidence>
<dbReference type="InterPro" id="IPR006070">
    <property type="entry name" value="Sua5-like_dom"/>
</dbReference>
<dbReference type="InterPro" id="IPR017945">
    <property type="entry name" value="DHBP_synth_RibB-like_a/b_dom"/>
</dbReference>
<dbReference type="EC" id="2.7.7.87" evidence="9"/>
<dbReference type="EMBL" id="FZOA01000006">
    <property type="protein sequence ID" value="SNR90476.1"/>
    <property type="molecule type" value="Genomic_DNA"/>
</dbReference>
<evidence type="ECO:0000256" key="6">
    <source>
        <dbReference type="ARBA" id="ARBA00022741"/>
    </source>
</evidence>
<evidence type="ECO:0000256" key="9">
    <source>
        <dbReference type="HAMAP-Rule" id="MF_01852"/>
    </source>
</evidence>
<keyword evidence="2 9" id="KW-0963">Cytoplasm</keyword>
<dbReference type="GO" id="GO:0003725">
    <property type="term" value="F:double-stranded RNA binding"/>
    <property type="evidence" value="ECO:0007669"/>
    <property type="project" value="InterPro"/>
</dbReference>
<dbReference type="OrthoDB" id="9814580at2"/>
<keyword evidence="7 9" id="KW-0067">ATP-binding</keyword>
<keyword evidence="5 9" id="KW-0548">Nucleotidyltransferase</keyword>
<evidence type="ECO:0000256" key="3">
    <source>
        <dbReference type="ARBA" id="ARBA00022679"/>
    </source>
</evidence>
<dbReference type="GO" id="GO:0002949">
    <property type="term" value="P:tRNA threonylcarbamoyladenosine modification"/>
    <property type="evidence" value="ECO:0007669"/>
    <property type="project" value="UniProtKB-UniRule"/>
</dbReference>
<dbReference type="GO" id="GO:0005737">
    <property type="term" value="C:cytoplasm"/>
    <property type="evidence" value="ECO:0007669"/>
    <property type="project" value="UniProtKB-SubCell"/>
</dbReference>
<reference evidence="12" key="1">
    <citation type="submission" date="2017-06" db="EMBL/GenBank/DDBJ databases">
        <authorList>
            <person name="Varghese N."/>
            <person name="Submissions S."/>
        </authorList>
    </citation>
    <scope>NUCLEOTIDE SEQUENCE [LARGE SCALE GENOMIC DNA]</scope>
    <source>
        <strain evidence="12">Ca-68</strain>
    </source>
</reference>
<dbReference type="PANTHER" id="PTHR17490:SF18">
    <property type="entry name" value="THREONYLCARBAMOYL-AMP SYNTHASE"/>
    <property type="match status" value="1"/>
</dbReference>
<dbReference type="SUPFAM" id="SSF55821">
    <property type="entry name" value="YrdC/RibB"/>
    <property type="match status" value="1"/>
</dbReference>
<keyword evidence="3 9" id="KW-0808">Transferase</keyword>
<dbReference type="PANTHER" id="PTHR17490">
    <property type="entry name" value="SUA5"/>
    <property type="match status" value="1"/>
</dbReference>
<evidence type="ECO:0000256" key="1">
    <source>
        <dbReference type="ARBA" id="ARBA00004496"/>
    </source>
</evidence>
<keyword evidence="6 9" id="KW-0547">Nucleotide-binding</keyword>
<evidence type="ECO:0000256" key="4">
    <source>
        <dbReference type="ARBA" id="ARBA00022694"/>
    </source>
</evidence>
<name>A0A239A482_9PROT</name>
<dbReference type="GO" id="GO:0061710">
    <property type="term" value="F:L-threonylcarbamoyladenylate synthase"/>
    <property type="evidence" value="ECO:0007669"/>
    <property type="project" value="UniProtKB-EC"/>
</dbReference>
<dbReference type="InterPro" id="IPR023535">
    <property type="entry name" value="TC-AMP_synthase"/>
</dbReference>
<accession>A0A239A482</accession>
<dbReference type="AlphaFoldDB" id="A0A239A482"/>
<evidence type="ECO:0000313" key="11">
    <source>
        <dbReference type="EMBL" id="SNR90476.1"/>
    </source>
</evidence>
<dbReference type="GO" id="GO:0006450">
    <property type="term" value="P:regulation of translational fidelity"/>
    <property type="evidence" value="ECO:0007669"/>
    <property type="project" value="TreeGrafter"/>
</dbReference>
<dbReference type="Pfam" id="PF01300">
    <property type="entry name" value="Sua5_yciO_yrdC"/>
    <property type="match status" value="1"/>
</dbReference>
<gene>
    <name evidence="9" type="primary">tsaC</name>
    <name evidence="11" type="ORF">SAMN05192560_1689</name>
</gene>
<dbReference type="PROSITE" id="PS51163">
    <property type="entry name" value="YRDC"/>
    <property type="match status" value="1"/>
</dbReference>
<dbReference type="InterPro" id="IPR050156">
    <property type="entry name" value="TC-AMP_synthase_SUA5"/>
</dbReference>
<dbReference type="HAMAP" id="MF_01852">
    <property type="entry name" value="TsaC"/>
    <property type="match status" value="1"/>
</dbReference>